<reference evidence="1 2" key="1">
    <citation type="submission" date="2023-07" db="EMBL/GenBank/DDBJ databases">
        <title>Genomic Encyclopedia of Type Strains, Phase IV (KMG-IV): sequencing the most valuable type-strain genomes for metagenomic binning, comparative biology and taxonomic classification.</title>
        <authorList>
            <person name="Goeker M."/>
        </authorList>
    </citation>
    <scope>NUCLEOTIDE SEQUENCE [LARGE SCALE GENOMIC DNA]</scope>
    <source>
        <strain evidence="1 2">DSM 1111</strain>
    </source>
</reference>
<proteinExistence type="predicted"/>
<evidence type="ECO:0000313" key="1">
    <source>
        <dbReference type="EMBL" id="MDQ0422778.1"/>
    </source>
</evidence>
<dbReference type="RefSeq" id="WP_307375755.1">
    <property type="nucleotide sequence ID" value="NZ_JAUSUW010000013.1"/>
</dbReference>
<dbReference type="EMBL" id="JAUSUW010000013">
    <property type="protein sequence ID" value="MDQ0422778.1"/>
    <property type="molecule type" value="Genomic_DNA"/>
</dbReference>
<sequence>MKPVLELLAGTSVAVGIVVGGVALASAALEPAGQPHRFDGLDLQDLWTAEPVVVDRNKQNYERLAPRYASHVVMSAPRHTLRKRPGAAGNIRLE</sequence>
<gene>
    <name evidence="1" type="ORF">J2045_003828</name>
</gene>
<keyword evidence="2" id="KW-1185">Reference proteome</keyword>
<dbReference type="Proteomes" id="UP001238496">
    <property type="component" value="Unassembled WGS sequence"/>
</dbReference>
<evidence type="ECO:0000313" key="2">
    <source>
        <dbReference type="Proteomes" id="UP001238496"/>
    </source>
</evidence>
<organism evidence="1 2">
    <name type="scientific">Peteryoungia aggregata LMG 23059</name>
    <dbReference type="NCBI Taxonomy" id="1368425"/>
    <lineage>
        <taxon>Bacteria</taxon>
        <taxon>Pseudomonadati</taxon>
        <taxon>Pseudomonadota</taxon>
        <taxon>Alphaproteobacteria</taxon>
        <taxon>Hyphomicrobiales</taxon>
        <taxon>Rhizobiaceae</taxon>
        <taxon>Peteryoungia</taxon>
    </lineage>
</organism>
<protein>
    <submittedName>
        <fullName evidence="1">Uncharacterized protein</fullName>
    </submittedName>
</protein>
<accession>A0ABU0GBP7</accession>
<comment type="caution">
    <text evidence="1">The sequence shown here is derived from an EMBL/GenBank/DDBJ whole genome shotgun (WGS) entry which is preliminary data.</text>
</comment>
<name>A0ABU0GBP7_9HYPH</name>